<dbReference type="Gene3D" id="1.25.10.10">
    <property type="entry name" value="Leucine-rich Repeat Variant"/>
    <property type="match status" value="1"/>
</dbReference>
<proteinExistence type="predicted"/>
<feature type="compositionally biased region" description="Basic and acidic residues" evidence="1">
    <location>
        <begin position="191"/>
        <end position="201"/>
    </location>
</feature>
<dbReference type="AlphaFoldDB" id="A0A7M7SUG6"/>
<keyword evidence="3" id="KW-1185">Reference proteome</keyword>
<dbReference type="RefSeq" id="XP_030832269.1">
    <property type="nucleotide sequence ID" value="XM_030976409.1"/>
</dbReference>
<dbReference type="KEGG" id="spu:115920536"/>
<protein>
    <submittedName>
        <fullName evidence="2">Uncharacterized protein</fullName>
    </submittedName>
</protein>
<dbReference type="Proteomes" id="UP000007110">
    <property type="component" value="Unassembled WGS sequence"/>
</dbReference>
<reference evidence="2" key="2">
    <citation type="submission" date="2021-01" db="UniProtKB">
        <authorList>
            <consortium name="EnsemblMetazoa"/>
        </authorList>
    </citation>
    <scope>IDENTIFICATION</scope>
</reference>
<dbReference type="InterPro" id="IPR011989">
    <property type="entry name" value="ARM-like"/>
</dbReference>
<dbReference type="OrthoDB" id="6108776at2759"/>
<evidence type="ECO:0000313" key="3">
    <source>
        <dbReference type="Proteomes" id="UP000007110"/>
    </source>
</evidence>
<feature type="compositionally biased region" description="Polar residues" evidence="1">
    <location>
        <begin position="172"/>
        <end position="183"/>
    </location>
</feature>
<dbReference type="SUPFAM" id="SSF48371">
    <property type="entry name" value="ARM repeat"/>
    <property type="match status" value="1"/>
</dbReference>
<evidence type="ECO:0000256" key="1">
    <source>
        <dbReference type="SAM" id="MobiDB-lite"/>
    </source>
</evidence>
<feature type="region of interest" description="Disordered" evidence="1">
    <location>
        <begin position="37"/>
        <end position="61"/>
    </location>
</feature>
<feature type="region of interest" description="Disordered" evidence="1">
    <location>
        <begin position="172"/>
        <end position="209"/>
    </location>
</feature>
<name>A0A7M7SUG6_STRPU</name>
<organism evidence="2 3">
    <name type="scientific">Strongylocentrotus purpuratus</name>
    <name type="common">Purple sea urchin</name>
    <dbReference type="NCBI Taxonomy" id="7668"/>
    <lineage>
        <taxon>Eukaryota</taxon>
        <taxon>Metazoa</taxon>
        <taxon>Echinodermata</taxon>
        <taxon>Eleutherozoa</taxon>
        <taxon>Echinozoa</taxon>
        <taxon>Echinoidea</taxon>
        <taxon>Euechinoidea</taxon>
        <taxon>Echinacea</taxon>
        <taxon>Camarodonta</taxon>
        <taxon>Echinidea</taxon>
        <taxon>Strongylocentrotidae</taxon>
        <taxon>Strongylocentrotus</taxon>
    </lineage>
</organism>
<dbReference type="GeneID" id="115920536"/>
<reference evidence="3" key="1">
    <citation type="submission" date="2015-02" db="EMBL/GenBank/DDBJ databases">
        <title>Genome sequencing for Strongylocentrotus purpuratus.</title>
        <authorList>
            <person name="Murali S."/>
            <person name="Liu Y."/>
            <person name="Vee V."/>
            <person name="English A."/>
            <person name="Wang M."/>
            <person name="Skinner E."/>
            <person name="Han Y."/>
            <person name="Muzny D.M."/>
            <person name="Worley K.C."/>
            <person name="Gibbs R.A."/>
        </authorList>
    </citation>
    <scope>NUCLEOTIDE SEQUENCE</scope>
</reference>
<dbReference type="InterPro" id="IPR016024">
    <property type="entry name" value="ARM-type_fold"/>
</dbReference>
<dbReference type="InParanoid" id="A0A7M7SUG6"/>
<sequence length="625" mass="68390">MKTINQAFIQQLHMLQSGQCVVLPLELAIRSELQASLPKGSPTQQPDSSEHNIRSNHGGTTEDIVIDLTDTSSGEEVPELVKRNKLSRRKSSIGHTTIRDPNDDAVEGDTCSPMFEKSCTLQDVLYKLDSLCQIQTTDNKSLYHVLEATRSLMEVITRSCCRFGEDFGNLTNIKDSSTTSPKTHSLRKAPRGGERRSDGERGGGIGDGVSSRNTLSMWISSEQLEKMCDLWLRTLQLLAGAGQAGAGGKKMGGDGDGKDEGDAVNRLVQSSYQCICCSIAAVLSLTGDVKLPQDFLHSVTWILCLPWLPMEANWLDLKMFGKSTMKEVGGLRNRLAEKLDESSMQQCLNLVAMLSKDVAPKWRIHIFKDAMTSSKESIQIAAIQALPLLLFNLTPSYYTLIQEHLHPLCRSESESVTSCLAEIMGELCCVLATGCTLHRELDREQTPLHRAVLLRCTTCTPGQSTEGTSADKMHHSAEPTILDASIISPFVVLLQKGVKTKLGMIHSLRQVLSHLDLKFTNSAVTGVLNAYLTLAVDDDHLVRQVFSRNIKYLVGNGDQCSDLNIQAVLSKLRNIKYLVGNGDQCSDLNIQAVVTQLKSAFLSGKSSGNGRLQETVVSSIGELGK</sequence>
<accession>A0A7M7SUG6</accession>
<dbReference type="EnsemblMetazoa" id="XM_030976409">
    <property type="protein sequence ID" value="XP_030832269"/>
    <property type="gene ID" value="LOC115920536"/>
</dbReference>
<evidence type="ECO:0000313" key="2">
    <source>
        <dbReference type="EnsemblMetazoa" id="XP_030832269"/>
    </source>
</evidence>